<evidence type="ECO:0000313" key="8">
    <source>
        <dbReference type="Proteomes" id="UP000321419"/>
    </source>
</evidence>
<protein>
    <recommendedName>
        <fullName evidence="4">Co-chaperone protein HscB homolog</fullName>
    </recommendedName>
</protein>
<dbReference type="SUPFAM" id="SSF47144">
    <property type="entry name" value="HSC20 (HSCB), C-terminal oligomerisation domain"/>
    <property type="match status" value="1"/>
</dbReference>
<evidence type="ECO:0000256" key="5">
    <source>
        <dbReference type="SAM" id="Coils"/>
    </source>
</evidence>
<dbReference type="InterPro" id="IPR009073">
    <property type="entry name" value="HscB_oligo_C"/>
</dbReference>
<dbReference type="SUPFAM" id="SSF46565">
    <property type="entry name" value="Chaperone J-domain"/>
    <property type="match status" value="1"/>
</dbReference>
<dbReference type="PANTHER" id="PTHR14021">
    <property type="entry name" value="IRON-SULFUR CLUSTER CO-CHAPERONE PROTEIN HSCB"/>
    <property type="match status" value="1"/>
</dbReference>
<evidence type="ECO:0000256" key="1">
    <source>
        <dbReference type="ARBA" id="ARBA00010476"/>
    </source>
</evidence>
<dbReference type="Proteomes" id="UP000321419">
    <property type="component" value="Unassembled WGS sequence"/>
</dbReference>
<comment type="caution">
    <text evidence="7">The sequence shown here is derived from an EMBL/GenBank/DDBJ whole genome shotgun (WGS) entry which is preliminary data.</text>
</comment>
<dbReference type="Pfam" id="PF00226">
    <property type="entry name" value="DnaJ"/>
    <property type="match status" value="1"/>
</dbReference>
<feature type="domain" description="J" evidence="6">
    <location>
        <begin position="6"/>
        <end position="78"/>
    </location>
</feature>
<accession>A0A510XQ49</accession>
<keyword evidence="2 4" id="KW-0143">Chaperone</keyword>
<dbReference type="NCBIfam" id="NF003449">
    <property type="entry name" value="PRK05014.1"/>
    <property type="match status" value="1"/>
</dbReference>
<dbReference type="Gene3D" id="1.20.1280.20">
    <property type="entry name" value="HscB, C-terminal domain"/>
    <property type="match status" value="1"/>
</dbReference>
<proteinExistence type="inferred from homology"/>
<reference evidence="7 8" key="1">
    <citation type="submission" date="2019-07" db="EMBL/GenBank/DDBJ databases">
        <title>Whole genome shotgun sequence of Pseudoalteromonas espejiana NBRC 102222.</title>
        <authorList>
            <person name="Hosoyama A."/>
            <person name="Uohara A."/>
            <person name="Ohji S."/>
            <person name="Ichikawa N."/>
        </authorList>
    </citation>
    <scope>NUCLEOTIDE SEQUENCE [LARGE SCALE GENOMIC DNA]</scope>
    <source>
        <strain evidence="7 8">NBRC 102222</strain>
    </source>
</reference>
<dbReference type="InterPro" id="IPR001623">
    <property type="entry name" value="DnaJ_domain"/>
</dbReference>
<comment type="similarity">
    <text evidence="1 4">Belongs to the HscB family.</text>
</comment>
<dbReference type="GO" id="GO:1990230">
    <property type="term" value="C:iron-sulfur cluster transfer complex"/>
    <property type="evidence" value="ECO:0007669"/>
    <property type="project" value="TreeGrafter"/>
</dbReference>
<dbReference type="GO" id="GO:0001671">
    <property type="term" value="F:ATPase activator activity"/>
    <property type="evidence" value="ECO:0007669"/>
    <property type="project" value="InterPro"/>
</dbReference>
<dbReference type="InterPro" id="IPR036386">
    <property type="entry name" value="HscB_C_sf"/>
</dbReference>
<dbReference type="AlphaFoldDB" id="A0A510XQ49"/>
<sequence>MVEAMRYFELFAIPVDYNIDLATINKHYLELQRAVHPDRHANASSRDKLMAVQSTAEINDALQTLKHPVKRAEYMLSELGVDIRAEQQTLQDPMFLMQQMELREELEELESASDPDVAIANFESQIKQLKAQYSNELAEQLASNDEAQYQQAADNIRKLKFVYKLKDELERIEDSLFDD</sequence>
<dbReference type="HAMAP" id="MF_00682">
    <property type="entry name" value="HscB"/>
    <property type="match status" value="1"/>
</dbReference>
<evidence type="ECO:0000256" key="3">
    <source>
        <dbReference type="ARBA" id="ARBA00025596"/>
    </source>
</evidence>
<comment type="subunit">
    <text evidence="4">Interacts with HscA and stimulates its ATPase activity.</text>
</comment>
<organism evidence="7 8">
    <name type="scientific">Pseudoalteromonas espejiana</name>
    <dbReference type="NCBI Taxonomy" id="28107"/>
    <lineage>
        <taxon>Bacteria</taxon>
        <taxon>Pseudomonadati</taxon>
        <taxon>Pseudomonadota</taxon>
        <taxon>Gammaproteobacteria</taxon>
        <taxon>Alteromonadales</taxon>
        <taxon>Pseudoalteromonadaceae</taxon>
        <taxon>Pseudoalteromonas</taxon>
    </lineage>
</organism>
<dbReference type="GO" id="GO:0051259">
    <property type="term" value="P:protein complex oligomerization"/>
    <property type="evidence" value="ECO:0007669"/>
    <property type="project" value="InterPro"/>
</dbReference>
<evidence type="ECO:0000313" key="7">
    <source>
        <dbReference type="EMBL" id="GEK53168.1"/>
    </source>
</evidence>
<dbReference type="GO" id="GO:0006457">
    <property type="term" value="P:protein folding"/>
    <property type="evidence" value="ECO:0007669"/>
    <property type="project" value="UniProtKB-UniRule"/>
</dbReference>
<dbReference type="NCBIfam" id="TIGR00714">
    <property type="entry name" value="hscB"/>
    <property type="match status" value="1"/>
</dbReference>
<comment type="function">
    <text evidence="3 4">Co-chaperone involved in the maturation of iron-sulfur cluster-containing proteins. Seems to help targeting proteins to be folded toward HscA.</text>
</comment>
<evidence type="ECO:0000256" key="2">
    <source>
        <dbReference type="ARBA" id="ARBA00023186"/>
    </source>
</evidence>
<dbReference type="InterPro" id="IPR004640">
    <property type="entry name" value="HscB"/>
</dbReference>
<feature type="coiled-coil region" evidence="5">
    <location>
        <begin position="119"/>
        <end position="155"/>
    </location>
</feature>
<dbReference type="Gene3D" id="1.10.287.110">
    <property type="entry name" value="DnaJ domain"/>
    <property type="match status" value="1"/>
</dbReference>
<dbReference type="GO" id="GO:0044571">
    <property type="term" value="P:[2Fe-2S] cluster assembly"/>
    <property type="evidence" value="ECO:0007669"/>
    <property type="project" value="InterPro"/>
</dbReference>
<name>A0A510XQ49_9GAMM</name>
<dbReference type="Pfam" id="PF07743">
    <property type="entry name" value="HSCB_C"/>
    <property type="match status" value="1"/>
</dbReference>
<dbReference type="InterPro" id="IPR036869">
    <property type="entry name" value="J_dom_sf"/>
</dbReference>
<keyword evidence="8" id="KW-1185">Reference proteome</keyword>
<dbReference type="EMBL" id="BJUM01000001">
    <property type="protein sequence ID" value="GEK53168.1"/>
    <property type="molecule type" value="Genomic_DNA"/>
</dbReference>
<keyword evidence="5" id="KW-0175">Coiled coil</keyword>
<dbReference type="PROSITE" id="PS50076">
    <property type="entry name" value="DNAJ_2"/>
    <property type="match status" value="1"/>
</dbReference>
<evidence type="ECO:0000259" key="6">
    <source>
        <dbReference type="PROSITE" id="PS50076"/>
    </source>
</evidence>
<dbReference type="SMART" id="SM00271">
    <property type="entry name" value="DnaJ"/>
    <property type="match status" value="1"/>
</dbReference>
<evidence type="ECO:0000256" key="4">
    <source>
        <dbReference type="HAMAP-Rule" id="MF_00682"/>
    </source>
</evidence>
<dbReference type="PANTHER" id="PTHR14021:SF15">
    <property type="entry name" value="IRON-SULFUR CLUSTER CO-CHAPERONE PROTEIN HSCB"/>
    <property type="match status" value="1"/>
</dbReference>
<dbReference type="GO" id="GO:0051087">
    <property type="term" value="F:protein-folding chaperone binding"/>
    <property type="evidence" value="ECO:0007669"/>
    <property type="project" value="InterPro"/>
</dbReference>
<gene>
    <name evidence="4 7" type="primary">hscB</name>
    <name evidence="7" type="ORF">PES01_00130</name>
</gene>